<dbReference type="PANTHER" id="PTHR37811:SF2">
    <property type="entry name" value="ABM DOMAIN-CONTAINING PROTEIN"/>
    <property type="match status" value="1"/>
</dbReference>
<dbReference type="RefSeq" id="WP_071553748.1">
    <property type="nucleotide sequence ID" value="NZ_CP017886.1"/>
</dbReference>
<evidence type="ECO:0000313" key="3">
    <source>
        <dbReference type="Proteomes" id="UP000182567"/>
    </source>
</evidence>
<gene>
    <name evidence="2" type="ORF">BLL42_20315</name>
</gene>
<dbReference type="GeneID" id="46910622"/>
<dbReference type="InterPro" id="IPR052936">
    <property type="entry name" value="Jasmonate_Hydroxylase-like"/>
</dbReference>
<sequence length="110" mass="12437">MIANTPSPPYYAVIFTSLRTTADQGYEQAAQRMVELARDQPGFLGVESARGEDGLGITVSYWSSEEAILAWKQHAEHSATRERGRASWYEAFHTRVCKVERAYAFERHPA</sequence>
<feature type="domain" description="ABM" evidence="1">
    <location>
        <begin position="10"/>
        <end position="96"/>
    </location>
</feature>
<dbReference type="PROSITE" id="PS51725">
    <property type="entry name" value="ABM"/>
    <property type="match status" value="1"/>
</dbReference>
<dbReference type="EMBL" id="CP017886">
    <property type="protein sequence ID" value="APC17962.1"/>
    <property type="molecule type" value="Genomic_DNA"/>
</dbReference>
<dbReference type="Pfam" id="PF03992">
    <property type="entry name" value="ABM"/>
    <property type="match status" value="1"/>
</dbReference>
<proteinExistence type="predicted"/>
<dbReference type="OrthoDB" id="9797060at2"/>
<dbReference type="SUPFAM" id="SSF54909">
    <property type="entry name" value="Dimeric alpha+beta barrel"/>
    <property type="match status" value="1"/>
</dbReference>
<accession>A0A1J0EPA8</accession>
<name>A0A1J0EPA8_9PSED</name>
<dbReference type="AlphaFoldDB" id="A0A1J0EPA8"/>
<evidence type="ECO:0000313" key="2">
    <source>
        <dbReference type="EMBL" id="APC17962.1"/>
    </source>
</evidence>
<reference evidence="3" key="1">
    <citation type="submission" date="2016-10" db="EMBL/GenBank/DDBJ databases">
        <title>Pseudomonas frederiksbergensis ERGS4:02 complete genome.</title>
        <authorList>
            <person name="Kumar R."/>
            <person name="Acharya V."/>
            <person name="Singh D."/>
        </authorList>
    </citation>
    <scope>NUCLEOTIDE SEQUENCE [LARGE SCALE GENOMIC DNA]</scope>
    <source>
        <strain evidence="3">ERGS4:02</strain>
    </source>
</reference>
<organism evidence="2 3">
    <name type="scientific">Pseudomonas frederiksbergensis</name>
    <dbReference type="NCBI Taxonomy" id="104087"/>
    <lineage>
        <taxon>Bacteria</taxon>
        <taxon>Pseudomonadati</taxon>
        <taxon>Pseudomonadota</taxon>
        <taxon>Gammaproteobacteria</taxon>
        <taxon>Pseudomonadales</taxon>
        <taxon>Pseudomonadaceae</taxon>
        <taxon>Pseudomonas</taxon>
    </lineage>
</organism>
<dbReference type="Proteomes" id="UP000182567">
    <property type="component" value="Chromosome"/>
</dbReference>
<dbReference type="Gene3D" id="3.30.70.100">
    <property type="match status" value="1"/>
</dbReference>
<dbReference type="InterPro" id="IPR007138">
    <property type="entry name" value="ABM_dom"/>
</dbReference>
<dbReference type="InterPro" id="IPR011008">
    <property type="entry name" value="Dimeric_a/b-barrel"/>
</dbReference>
<protein>
    <recommendedName>
        <fullName evidence="1">ABM domain-containing protein</fullName>
    </recommendedName>
</protein>
<dbReference type="PANTHER" id="PTHR37811">
    <property type="entry name" value="BLL5343 PROTEIN"/>
    <property type="match status" value="1"/>
</dbReference>
<evidence type="ECO:0000259" key="1">
    <source>
        <dbReference type="PROSITE" id="PS51725"/>
    </source>
</evidence>